<dbReference type="EMBL" id="FNUT01000014">
    <property type="protein sequence ID" value="SEG69864.1"/>
    <property type="molecule type" value="Genomic_DNA"/>
</dbReference>
<dbReference type="Gene3D" id="3.30.1120.10">
    <property type="match status" value="1"/>
</dbReference>
<dbReference type="InterPro" id="IPR024607">
    <property type="entry name" value="Sulfatase_CS"/>
</dbReference>
<organism evidence="8 9">
    <name type="scientific">Sphingobacterium lactis</name>
    <dbReference type="NCBI Taxonomy" id="797291"/>
    <lineage>
        <taxon>Bacteria</taxon>
        <taxon>Pseudomonadati</taxon>
        <taxon>Bacteroidota</taxon>
        <taxon>Sphingobacteriia</taxon>
        <taxon>Sphingobacteriales</taxon>
        <taxon>Sphingobacteriaceae</taxon>
        <taxon>Sphingobacterium</taxon>
    </lineage>
</organism>
<dbReference type="PANTHER" id="PTHR42693:SF53">
    <property type="entry name" value="ENDO-4-O-SULFATASE"/>
    <property type="match status" value="1"/>
</dbReference>
<name>A0A1H6CA57_9SPHI</name>
<evidence type="ECO:0000313" key="8">
    <source>
        <dbReference type="EMBL" id="SEG69864.1"/>
    </source>
</evidence>
<gene>
    <name evidence="8" type="ORF">SAMN05421877_11448</name>
</gene>
<reference evidence="9" key="1">
    <citation type="submission" date="2016-10" db="EMBL/GenBank/DDBJ databases">
        <authorList>
            <person name="Varghese N."/>
            <person name="Submissions S."/>
        </authorList>
    </citation>
    <scope>NUCLEOTIDE SEQUENCE [LARGE SCALE GENOMIC DNA]</scope>
    <source>
        <strain evidence="9">DSM 22361</strain>
    </source>
</reference>
<dbReference type="CDD" id="cd16026">
    <property type="entry name" value="GALNS_like"/>
    <property type="match status" value="1"/>
</dbReference>
<dbReference type="RefSeq" id="WP_103907662.1">
    <property type="nucleotide sequence ID" value="NZ_CP049246.1"/>
</dbReference>
<feature type="compositionally biased region" description="Basic and acidic residues" evidence="5">
    <location>
        <begin position="468"/>
        <end position="478"/>
    </location>
</feature>
<dbReference type="Gene3D" id="3.40.720.10">
    <property type="entry name" value="Alkaline Phosphatase, subunit A"/>
    <property type="match status" value="1"/>
</dbReference>
<dbReference type="Pfam" id="PF14707">
    <property type="entry name" value="Sulfatase_C"/>
    <property type="match status" value="1"/>
</dbReference>
<keyword evidence="6" id="KW-0732">Signal</keyword>
<dbReference type="InterPro" id="IPR050738">
    <property type="entry name" value="Sulfatase"/>
</dbReference>
<evidence type="ECO:0000313" key="9">
    <source>
        <dbReference type="Proteomes" id="UP000236731"/>
    </source>
</evidence>
<evidence type="ECO:0000256" key="1">
    <source>
        <dbReference type="ARBA" id="ARBA00008779"/>
    </source>
</evidence>
<dbReference type="PANTHER" id="PTHR42693">
    <property type="entry name" value="ARYLSULFATASE FAMILY MEMBER"/>
    <property type="match status" value="1"/>
</dbReference>
<dbReference type="SUPFAM" id="SSF53649">
    <property type="entry name" value="Alkaline phosphatase-like"/>
    <property type="match status" value="1"/>
</dbReference>
<dbReference type="Pfam" id="PF00884">
    <property type="entry name" value="Sulfatase"/>
    <property type="match status" value="1"/>
</dbReference>
<evidence type="ECO:0000256" key="4">
    <source>
        <dbReference type="ARBA" id="ARBA00022837"/>
    </source>
</evidence>
<dbReference type="InterPro" id="IPR017850">
    <property type="entry name" value="Alkaline_phosphatase_core_sf"/>
</dbReference>
<comment type="similarity">
    <text evidence="1">Belongs to the sulfatase family.</text>
</comment>
<proteinExistence type="inferred from homology"/>
<protein>
    <submittedName>
        <fullName evidence="8">Arylsulfatase</fullName>
    </submittedName>
</protein>
<feature type="region of interest" description="Disordered" evidence="5">
    <location>
        <begin position="468"/>
        <end position="491"/>
    </location>
</feature>
<dbReference type="GO" id="GO:0046872">
    <property type="term" value="F:metal ion binding"/>
    <property type="evidence" value="ECO:0007669"/>
    <property type="project" value="UniProtKB-KW"/>
</dbReference>
<dbReference type="GO" id="GO:0004065">
    <property type="term" value="F:arylsulfatase activity"/>
    <property type="evidence" value="ECO:0007669"/>
    <property type="project" value="TreeGrafter"/>
</dbReference>
<dbReference type="OrthoDB" id="9803751at2"/>
<dbReference type="Proteomes" id="UP000236731">
    <property type="component" value="Unassembled WGS sequence"/>
</dbReference>
<feature type="chain" id="PRO_5009294615" evidence="6">
    <location>
        <begin position="20"/>
        <end position="491"/>
    </location>
</feature>
<keyword evidence="3" id="KW-0378">Hydrolase</keyword>
<evidence type="ECO:0000259" key="7">
    <source>
        <dbReference type="Pfam" id="PF00884"/>
    </source>
</evidence>
<feature type="signal peptide" evidence="6">
    <location>
        <begin position="1"/>
        <end position="19"/>
    </location>
</feature>
<feature type="domain" description="Sulfatase N-terminal" evidence="7">
    <location>
        <begin position="26"/>
        <end position="351"/>
    </location>
</feature>
<evidence type="ECO:0000256" key="3">
    <source>
        <dbReference type="ARBA" id="ARBA00022801"/>
    </source>
</evidence>
<evidence type="ECO:0000256" key="2">
    <source>
        <dbReference type="ARBA" id="ARBA00022723"/>
    </source>
</evidence>
<dbReference type="AlphaFoldDB" id="A0A1H6CA57"/>
<keyword evidence="4" id="KW-0106">Calcium</keyword>
<sequence>MKKLLLLLPLLTLAAASLAQVKKSTPNVILIFMDDMGYGDLGVTGALQYHTPVLDALANNGLRFTDFTVPQAVCSASRSALLTGNYPNRMGIQGAYMPNAGLGLAPDEYTLAELMQDQGYTTQMIGKWHLGNEPQFLPTNQGFSAYFGLPYSNDMWPVEFDGTPAKKDSPYAKYPALPLLRMKAGQVVPDTVQIIETLDDQAALTGLYTDKAVDFIRENRKSPFFLYLAHSMTHVPIAASAAFKGQSEQGVFGDVMMEVDHAIGRIISELKKHDLEENTLVIFTSDNGPWLNFGNHNGSSGGFREGKGASWEGGVRVPCIISWPAKIHEPIVNNNLVSSMDIFATIAEILGNPKTPHKIDGISFLKQLGDPMAAADRKSLYYYYNRNDLEAVRFENWKLVFPHTYRSYEDVLPGNDGFPGKYNHKQVEAMELYDLRRDPAERYNVIQQHPQVLEKLLEIADEARNDLGDNLQKQEGKNRRPVGRIIRGEEK</sequence>
<evidence type="ECO:0000256" key="6">
    <source>
        <dbReference type="SAM" id="SignalP"/>
    </source>
</evidence>
<dbReference type="InterPro" id="IPR000917">
    <property type="entry name" value="Sulfatase_N"/>
</dbReference>
<dbReference type="PROSITE" id="PS00149">
    <property type="entry name" value="SULFATASE_2"/>
    <property type="match status" value="1"/>
</dbReference>
<evidence type="ECO:0000256" key="5">
    <source>
        <dbReference type="SAM" id="MobiDB-lite"/>
    </source>
</evidence>
<keyword evidence="2" id="KW-0479">Metal-binding</keyword>
<keyword evidence="9" id="KW-1185">Reference proteome</keyword>
<accession>A0A1H6CA57</accession>